<evidence type="ECO:0000256" key="1">
    <source>
        <dbReference type="SAM" id="MobiDB-lite"/>
    </source>
</evidence>
<keyword evidence="3" id="KW-1185">Reference proteome</keyword>
<evidence type="ECO:0008006" key="4">
    <source>
        <dbReference type="Google" id="ProtNLM"/>
    </source>
</evidence>
<comment type="caution">
    <text evidence="2">The sequence shown here is derived from an EMBL/GenBank/DDBJ whole genome shotgun (WGS) entry which is preliminary data.</text>
</comment>
<dbReference type="EMBL" id="SRMA01026197">
    <property type="protein sequence ID" value="TRY86560.1"/>
    <property type="molecule type" value="Genomic_DNA"/>
</dbReference>
<organism evidence="2 3">
    <name type="scientific">Danionella cerebrum</name>
    <dbReference type="NCBI Taxonomy" id="2873325"/>
    <lineage>
        <taxon>Eukaryota</taxon>
        <taxon>Metazoa</taxon>
        <taxon>Chordata</taxon>
        <taxon>Craniata</taxon>
        <taxon>Vertebrata</taxon>
        <taxon>Euteleostomi</taxon>
        <taxon>Actinopterygii</taxon>
        <taxon>Neopterygii</taxon>
        <taxon>Teleostei</taxon>
        <taxon>Ostariophysi</taxon>
        <taxon>Cypriniformes</taxon>
        <taxon>Danionidae</taxon>
        <taxon>Danioninae</taxon>
        <taxon>Danionella</taxon>
    </lineage>
</organism>
<dbReference type="OrthoDB" id="6365676at2759"/>
<accession>A0A553Q9F8</accession>
<evidence type="ECO:0000313" key="2">
    <source>
        <dbReference type="EMBL" id="TRY86560.1"/>
    </source>
</evidence>
<protein>
    <recommendedName>
        <fullName evidence="4">Sp1 transcription factor</fullName>
    </recommendedName>
</protein>
<feature type="region of interest" description="Disordered" evidence="1">
    <location>
        <begin position="125"/>
        <end position="152"/>
    </location>
</feature>
<sequence>MSDQQKSEMAALVETDTSFIEKRSSAASQDFQQPSSSLAILAATCSQIDEGDGADQQTPKTQMELSHTANGWHMSPTEASAFEGKNLAQPPLLMTSTQNLQSPLMTTLPGLQYQLLPQFQTNGQPLHITSSTQDGSSAPAQFQLLSSPSTNTSGPGAILTVPGLFQQAIPVQNLSLGGAVLSGQTQLLANVPLNTNITLLPVSSGAGNGVSVTAEAASVLLETSTISASSASAQTTSTNSGIVSFTAGSTAEQSGVPSSADSNQKHHFVMQNIPQNTAEGPPKTQLVLQPQQVLQSVQPGGQVFATQTLCQDGLQSLQIQTLANGSPILIRTVGPGGQVSWQTLQLQNPANAQITLAQAVPTAAVPVSGLLNTVRSINMQMPIAISSTPGQFSNHEGAAVMGSQVSAGAVMGSQVSAGAVSGSQVSAGAVSGSQVSAGAVSGSQ</sequence>
<reference evidence="2 3" key="1">
    <citation type="journal article" date="2019" name="Sci. Data">
        <title>Hybrid genome assembly and annotation of Danionella translucida.</title>
        <authorList>
            <person name="Kadobianskyi M."/>
            <person name="Schulze L."/>
            <person name="Schuelke M."/>
            <person name="Judkewitz B."/>
        </authorList>
    </citation>
    <scope>NUCLEOTIDE SEQUENCE [LARGE SCALE GENOMIC DNA]</scope>
    <source>
        <strain evidence="2 3">Bolton</strain>
    </source>
</reference>
<name>A0A553Q9F8_9TELE</name>
<gene>
    <name evidence="2" type="ORF">DNTS_018570</name>
</gene>
<dbReference type="Proteomes" id="UP000316079">
    <property type="component" value="Unassembled WGS sequence"/>
</dbReference>
<feature type="non-terminal residue" evidence="2">
    <location>
        <position position="444"/>
    </location>
</feature>
<dbReference type="AlphaFoldDB" id="A0A553Q9F8"/>
<evidence type="ECO:0000313" key="3">
    <source>
        <dbReference type="Proteomes" id="UP000316079"/>
    </source>
</evidence>
<proteinExistence type="predicted"/>